<organism evidence="1">
    <name type="scientific">Macaca fascicularis</name>
    <name type="common">Crab-eating macaque</name>
    <name type="synonym">Cynomolgus monkey</name>
    <dbReference type="NCBI Taxonomy" id="9541"/>
    <lineage>
        <taxon>Eukaryota</taxon>
        <taxon>Metazoa</taxon>
        <taxon>Chordata</taxon>
        <taxon>Craniata</taxon>
        <taxon>Vertebrata</taxon>
        <taxon>Euteleostomi</taxon>
        <taxon>Mammalia</taxon>
        <taxon>Eutheria</taxon>
        <taxon>Euarchontoglires</taxon>
        <taxon>Primates</taxon>
        <taxon>Haplorrhini</taxon>
        <taxon>Catarrhini</taxon>
        <taxon>Cercopithecidae</taxon>
        <taxon>Cercopithecinae</taxon>
        <taxon>Macaca</taxon>
    </lineage>
</organism>
<dbReference type="AlphaFoldDB" id="I7GNY5"/>
<sequence>MKEKKEEKEVKELGGDTEMKDWQEKWSGSTLRRAGKERVELVSFSFLYSCRKHLYFWKWTGGFLNLSPLLTWKPR</sequence>
<dbReference type="EMBL" id="AB173523">
    <property type="protein sequence ID" value="BAE90585.1"/>
    <property type="molecule type" value="mRNA"/>
</dbReference>
<name>I7GNY5_MACFA</name>
<proteinExistence type="evidence at transcript level"/>
<evidence type="ECO:0000313" key="1">
    <source>
        <dbReference type="EMBL" id="BAE90585.1"/>
    </source>
</evidence>
<protein>
    <submittedName>
        <fullName evidence="1">Macaca fascicularis brain cDNA clone: QflA-22938, similar to human adaptor-related protein complex 3, mu 2 subunit (AP3M2), mRNA, RefSeq: NM_006803.2</fullName>
    </submittedName>
</protein>
<accession>I7GNY5</accession>
<reference evidence="1" key="1">
    <citation type="journal article" date="2007" name="PLoS Biol.">
        <title>Rate of evolution in brain-expressed genes in humans and other primates.</title>
        <authorList>
            <person name="Wang H.-Y."/>
            <person name="Chien H.-C."/>
            <person name="Osada N."/>
            <person name="Hashimoto K."/>
            <person name="Sugano S."/>
            <person name="Gojobori T."/>
            <person name="Chou C.-K."/>
            <person name="Tsai S.-F."/>
            <person name="Wu C.-I."/>
            <person name="Shen C.-K.J."/>
        </authorList>
    </citation>
    <scope>NUCLEOTIDE SEQUENCE</scope>
</reference>